<comment type="subcellular location">
    <subcellularLocation>
        <location evidence="1 5">Cytoplasm</location>
    </subcellularLocation>
</comment>
<dbReference type="Pfam" id="PF21982">
    <property type="entry name" value="RecX_HTH1"/>
    <property type="match status" value="1"/>
</dbReference>
<keyword evidence="4 5" id="KW-0963">Cytoplasm</keyword>
<dbReference type="RefSeq" id="WP_016329124.1">
    <property type="nucleotide sequence ID" value="NC_019386.1"/>
</dbReference>
<dbReference type="GO" id="GO:0005737">
    <property type="term" value="C:cytoplasm"/>
    <property type="evidence" value="ECO:0007669"/>
    <property type="project" value="UniProtKB-SubCell"/>
</dbReference>
<dbReference type="EMBL" id="CP003249">
    <property type="protein sequence ID" value="AFV75933.1"/>
    <property type="molecule type" value="Genomic_DNA"/>
</dbReference>
<name>K7QWK7_THEOS</name>
<evidence type="ECO:0000256" key="1">
    <source>
        <dbReference type="ARBA" id="ARBA00004496"/>
    </source>
</evidence>
<dbReference type="HAMAP" id="MF_01114">
    <property type="entry name" value="RecX"/>
    <property type="match status" value="1"/>
</dbReference>
<proteinExistence type="inferred from homology"/>
<dbReference type="Gene3D" id="1.10.10.10">
    <property type="entry name" value="Winged helix-like DNA-binding domain superfamily/Winged helix DNA-binding domain"/>
    <property type="match status" value="2"/>
</dbReference>
<protein>
    <recommendedName>
        <fullName evidence="3 5">Regulatory protein RecX</fullName>
    </recommendedName>
</protein>
<dbReference type="Proteomes" id="UP000000211">
    <property type="component" value="Chromosome"/>
</dbReference>
<evidence type="ECO:0000256" key="4">
    <source>
        <dbReference type="ARBA" id="ARBA00022490"/>
    </source>
</evidence>
<dbReference type="InterPro" id="IPR003783">
    <property type="entry name" value="Regulatory_RecX"/>
</dbReference>
<feature type="domain" description="RecX first three-helical" evidence="7">
    <location>
        <begin position="7"/>
        <end position="45"/>
    </location>
</feature>
<keyword evidence="9" id="KW-1185">Reference proteome</keyword>
<dbReference type="eggNOG" id="COG2137">
    <property type="taxonomic scope" value="Bacteria"/>
</dbReference>
<evidence type="ECO:0000313" key="8">
    <source>
        <dbReference type="EMBL" id="AFV75933.1"/>
    </source>
</evidence>
<evidence type="ECO:0000313" key="9">
    <source>
        <dbReference type="Proteomes" id="UP000000211"/>
    </source>
</evidence>
<dbReference type="PANTHER" id="PTHR33602:SF1">
    <property type="entry name" value="REGULATORY PROTEIN RECX FAMILY PROTEIN"/>
    <property type="match status" value="1"/>
</dbReference>
<dbReference type="PATRIC" id="fig|751945.3.peg.869"/>
<evidence type="ECO:0000259" key="7">
    <source>
        <dbReference type="Pfam" id="PF21982"/>
    </source>
</evidence>
<dbReference type="InterPro" id="IPR053926">
    <property type="entry name" value="RecX_HTH_1st"/>
</dbReference>
<comment type="function">
    <text evidence="5">Modulates RecA activity.</text>
</comment>
<dbReference type="InterPro" id="IPR036388">
    <property type="entry name" value="WH-like_DNA-bd_sf"/>
</dbReference>
<dbReference type="HOGENOM" id="CLU_066607_3_3_0"/>
<dbReference type="STRING" id="751945.Theos_0877"/>
<evidence type="ECO:0000256" key="2">
    <source>
        <dbReference type="ARBA" id="ARBA00009695"/>
    </source>
</evidence>
<reference evidence="8 9" key="1">
    <citation type="journal article" date="2013" name="Genome Announc.">
        <title>Whole Genome Sequencing of Thermus oshimai JL-2 and Thermus thermophilus JL-18, Incomplete Denitrifiers from the United States Great Basin.</title>
        <authorList>
            <person name="Murugapiran S.K."/>
            <person name="Huntemann M."/>
            <person name="Wei C.L."/>
            <person name="Han J."/>
            <person name="Detter J.C."/>
            <person name="Han C.S."/>
            <person name="Erkkila T.H."/>
            <person name="Teshima H."/>
            <person name="Chen A."/>
            <person name="Kyrpides N."/>
            <person name="Mavrommatis K."/>
            <person name="Markowitz V."/>
            <person name="Szeto E."/>
            <person name="Ivanova N."/>
            <person name="Pagani I."/>
            <person name="Lam J."/>
            <person name="McDonald A.I."/>
            <person name="Dodsworth J.A."/>
            <person name="Pati A."/>
            <person name="Goodwin L."/>
            <person name="Peters L."/>
            <person name="Pitluck S."/>
            <person name="Woyke T."/>
            <person name="Hedlund B.P."/>
        </authorList>
    </citation>
    <scope>NUCLEOTIDE SEQUENCE</scope>
    <source>
        <strain evidence="8 9">JL-2</strain>
    </source>
</reference>
<dbReference type="InterPro" id="IPR053924">
    <property type="entry name" value="RecX_HTH_2nd"/>
</dbReference>
<accession>K7QWK7</accession>
<dbReference type="PANTHER" id="PTHR33602">
    <property type="entry name" value="REGULATORY PROTEIN RECX FAMILY PROTEIN"/>
    <property type="match status" value="1"/>
</dbReference>
<evidence type="ECO:0000256" key="5">
    <source>
        <dbReference type="HAMAP-Rule" id="MF_01114"/>
    </source>
</evidence>
<evidence type="ECO:0000256" key="3">
    <source>
        <dbReference type="ARBA" id="ARBA00018111"/>
    </source>
</evidence>
<dbReference type="OrthoDB" id="26279at2"/>
<organism evidence="8 9">
    <name type="scientific">Thermus oshimai JL-2</name>
    <dbReference type="NCBI Taxonomy" id="751945"/>
    <lineage>
        <taxon>Bacteria</taxon>
        <taxon>Thermotogati</taxon>
        <taxon>Deinococcota</taxon>
        <taxon>Deinococci</taxon>
        <taxon>Thermales</taxon>
        <taxon>Thermaceae</taxon>
        <taxon>Thermus</taxon>
    </lineage>
</organism>
<feature type="domain" description="RecX second three-helical" evidence="6">
    <location>
        <begin position="52"/>
        <end position="89"/>
    </location>
</feature>
<evidence type="ECO:0000259" key="6">
    <source>
        <dbReference type="Pfam" id="PF02631"/>
    </source>
</evidence>
<comment type="similarity">
    <text evidence="2 5">Belongs to the RecX family.</text>
</comment>
<gene>
    <name evidence="5" type="primary">recX</name>
    <name evidence="8" type="ORF">Theos_0877</name>
</gene>
<dbReference type="AlphaFoldDB" id="K7QWK7"/>
<dbReference type="Pfam" id="PF02631">
    <property type="entry name" value="RecX_HTH2"/>
    <property type="match status" value="1"/>
</dbReference>
<dbReference type="GO" id="GO:0006282">
    <property type="term" value="P:regulation of DNA repair"/>
    <property type="evidence" value="ECO:0007669"/>
    <property type="project" value="UniProtKB-UniRule"/>
</dbReference>
<dbReference type="KEGG" id="tos:Theos_0877"/>
<sequence>MGAYQEAMAYALRLLAGRAYSEGRLREKLSARFPEEAVVEVLERLKAMGYLDDRAFARAFVDTHRKYGPLKLKALLLARGVPEEVAEEAVGEASLEDALKVLLRYPHRKDKAKAVRFLLGRGFPLGVALEAYRLAQEEEKG</sequence>